<gene>
    <name evidence="2" type="ORF">PCASD_25838</name>
</gene>
<evidence type="ECO:0000313" key="2">
    <source>
        <dbReference type="EMBL" id="PLW26326.1"/>
    </source>
</evidence>
<protein>
    <submittedName>
        <fullName evidence="2">Uncharacterized protein</fullName>
    </submittedName>
</protein>
<feature type="compositionally biased region" description="Polar residues" evidence="1">
    <location>
        <begin position="32"/>
        <end position="50"/>
    </location>
</feature>
<evidence type="ECO:0000313" key="3">
    <source>
        <dbReference type="Proteomes" id="UP000235392"/>
    </source>
</evidence>
<organism evidence="2 3">
    <name type="scientific">Puccinia coronata f. sp. avenae</name>
    <dbReference type="NCBI Taxonomy" id="200324"/>
    <lineage>
        <taxon>Eukaryota</taxon>
        <taxon>Fungi</taxon>
        <taxon>Dikarya</taxon>
        <taxon>Basidiomycota</taxon>
        <taxon>Pucciniomycotina</taxon>
        <taxon>Pucciniomycetes</taxon>
        <taxon>Pucciniales</taxon>
        <taxon>Pucciniaceae</taxon>
        <taxon>Puccinia</taxon>
    </lineage>
</organism>
<accession>A0A2N5TLF0</accession>
<dbReference type="AlphaFoldDB" id="A0A2N5TLF0"/>
<name>A0A2N5TLF0_9BASI</name>
<evidence type="ECO:0000256" key="1">
    <source>
        <dbReference type="SAM" id="MobiDB-lite"/>
    </source>
</evidence>
<feature type="region of interest" description="Disordered" evidence="1">
    <location>
        <begin position="155"/>
        <end position="197"/>
    </location>
</feature>
<proteinExistence type="predicted"/>
<feature type="compositionally biased region" description="Polar residues" evidence="1">
    <location>
        <begin position="378"/>
        <end position="396"/>
    </location>
</feature>
<feature type="region of interest" description="Disordered" evidence="1">
    <location>
        <begin position="363"/>
        <end position="424"/>
    </location>
</feature>
<dbReference type="Proteomes" id="UP000235392">
    <property type="component" value="Unassembled WGS sequence"/>
</dbReference>
<feature type="region of interest" description="Disordered" evidence="1">
    <location>
        <begin position="1"/>
        <end position="71"/>
    </location>
</feature>
<sequence length="424" mass="46600">MSDRLQAINANLKRAARSNSEQISNAPGGDGTNDNAHKQNSTQTTNSEPLETTTQEEDAQTQLKQQRMELAKSKAALAKKIGVASIQPGQSKDPQGLKDKPKPIRRYQGSKTSGAFTQKSLAKAMSNLIWKGMEADIKGKSEKAERYFDMYKTLKASAAPTDPPKQPTGKQVRSPEAKEGEDLGTSNSPAAKAKDESVVEEPKFTAGALPKQNEMGFTPYFDKNIWELKGLIPLTIFNKSWKNTAILYHSEKLAKLDGVVGDRNCYTGFPYPSEWTQTFAEWTTNHQGFHNAVVNEYGFKWFAKWLLAHQANADAISSKSLADILILCPKVASSTYATCRKFKELEFTNNPYAESGLRALWDPTTGLPRSEKKGTVKQHATTTPSAMTLGSAQSGANAEKSKAKAPRSSGYKGSDYDPNYQQKK</sequence>
<feature type="region of interest" description="Disordered" evidence="1">
    <location>
        <begin position="83"/>
        <end position="115"/>
    </location>
</feature>
<reference evidence="2 3" key="1">
    <citation type="submission" date="2017-11" db="EMBL/GenBank/DDBJ databases">
        <title>De novo assembly and phasing of dikaryotic genomes from two isolates of Puccinia coronata f. sp. avenae, the causal agent of oat crown rust.</title>
        <authorList>
            <person name="Miller M.E."/>
            <person name="Zhang Y."/>
            <person name="Omidvar V."/>
            <person name="Sperschneider J."/>
            <person name="Schwessinger B."/>
            <person name="Raley C."/>
            <person name="Palmer J.M."/>
            <person name="Garnica D."/>
            <person name="Upadhyaya N."/>
            <person name="Rathjen J."/>
            <person name="Taylor J.M."/>
            <person name="Park R.F."/>
            <person name="Dodds P.N."/>
            <person name="Hirsch C.D."/>
            <person name="Kianian S.F."/>
            <person name="Figueroa M."/>
        </authorList>
    </citation>
    <scope>NUCLEOTIDE SEQUENCE [LARGE SCALE GENOMIC DNA]</scope>
    <source>
        <strain evidence="2">12SD80</strain>
    </source>
</reference>
<dbReference type="EMBL" id="PGCI01000470">
    <property type="protein sequence ID" value="PLW26326.1"/>
    <property type="molecule type" value="Genomic_DNA"/>
</dbReference>
<comment type="caution">
    <text evidence="2">The sequence shown here is derived from an EMBL/GenBank/DDBJ whole genome shotgun (WGS) entry which is preliminary data.</text>
</comment>